<organism evidence="3 4">
    <name type="scientific">Filimonas effusa</name>
    <dbReference type="NCBI Taxonomy" id="2508721"/>
    <lineage>
        <taxon>Bacteria</taxon>
        <taxon>Pseudomonadati</taxon>
        <taxon>Bacteroidota</taxon>
        <taxon>Chitinophagia</taxon>
        <taxon>Chitinophagales</taxon>
        <taxon>Chitinophagaceae</taxon>
        <taxon>Filimonas</taxon>
    </lineage>
</organism>
<feature type="chain" id="PRO_5020429234" description="PKD domain-containing protein" evidence="1">
    <location>
        <begin position="23"/>
        <end position="494"/>
    </location>
</feature>
<dbReference type="AlphaFoldDB" id="A0A4Q1DCW6"/>
<feature type="domain" description="PKD" evidence="2">
    <location>
        <begin position="142"/>
        <end position="192"/>
    </location>
</feature>
<sequence length="494" mass="54849">MKHMKKVICLTLLAAIIFFAFSCRKDQFFAPSISGVGADTIVLNIGDRMVLAPNITNVAGNSYTWLVNGKKVASDQINYTFEATVPGDFDVRFKVNNKGGADEQSFKIHVEEAIVISMGSVLTAPLSEVVEIAPLVKGPKRSDYAYEWSIGDSVIAKSLHLSFISPEPGSYDLTLRVTAGKQTATATSKITVATADYSTNAYTVLEYAPAPGKLHNWSVIGDKDSWKYGVEYPLAYNDFLTKATALRKATPYLRLFVGSWGGYATFKFDHTVANVAGKTDLELTAFFSNRDLPGVYVAYDRNKNGKPDDDEWYEIKNADYGLEDTLEYEMTFTYDRTEVVDNKRVYTYFGWVDNKTSSAQGTIETNKTFSSATTTSGALSTRGFFPGCYMDINAKEMVIMDGWKQSFSRKGKRITKDLTGASPFAQALNIDIDMAVNVKGEPVHLPGINFVKVRKNVYPIQQDFLNNGGKMTDFNMEETRMLQVGSIIDRNLKK</sequence>
<proteinExistence type="predicted"/>
<evidence type="ECO:0000313" key="4">
    <source>
        <dbReference type="Proteomes" id="UP000290545"/>
    </source>
</evidence>
<dbReference type="PROSITE" id="PS51257">
    <property type="entry name" value="PROKAR_LIPOPROTEIN"/>
    <property type="match status" value="1"/>
</dbReference>
<dbReference type="InterPro" id="IPR013783">
    <property type="entry name" value="Ig-like_fold"/>
</dbReference>
<reference evidence="3 4" key="1">
    <citation type="submission" date="2019-01" db="EMBL/GenBank/DDBJ databases">
        <title>Filimonas sp. strain TTM-71.</title>
        <authorList>
            <person name="Chen W.-M."/>
        </authorList>
    </citation>
    <scope>NUCLEOTIDE SEQUENCE [LARGE SCALE GENOMIC DNA]</scope>
    <source>
        <strain evidence="3 4">TTM-71</strain>
    </source>
</reference>
<evidence type="ECO:0000256" key="1">
    <source>
        <dbReference type="SAM" id="SignalP"/>
    </source>
</evidence>
<dbReference type="Pfam" id="PF16820">
    <property type="entry name" value="PKD_3"/>
    <property type="match status" value="1"/>
</dbReference>
<dbReference type="SUPFAM" id="SSF49299">
    <property type="entry name" value="PKD domain"/>
    <property type="match status" value="1"/>
</dbReference>
<dbReference type="InterPro" id="IPR041696">
    <property type="entry name" value="PKD_3"/>
</dbReference>
<name>A0A4Q1DCW6_9BACT</name>
<comment type="caution">
    <text evidence="3">The sequence shown here is derived from an EMBL/GenBank/DDBJ whole genome shotgun (WGS) entry which is preliminary data.</text>
</comment>
<dbReference type="OrthoDB" id="975810at2"/>
<keyword evidence="1" id="KW-0732">Signal</keyword>
<dbReference type="InterPro" id="IPR035986">
    <property type="entry name" value="PKD_dom_sf"/>
</dbReference>
<dbReference type="EMBL" id="SDHZ01000001">
    <property type="protein sequence ID" value="RXK87210.1"/>
    <property type="molecule type" value="Genomic_DNA"/>
</dbReference>
<feature type="signal peptide" evidence="1">
    <location>
        <begin position="1"/>
        <end position="22"/>
    </location>
</feature>
<keyword evidence="4" id="KW-1185">Reference proteome</keyword>
<accession>A0A4Q1DCW6</accession>
<dbReference type="PROSITE" id="PS50093">
    <property type="entry name" value="PKD"/>
    <property type="match status" value="1"/>
</dbReference>
<dbReference type="Proteomes" id="UP000290545">
    <property type="component" value="Unassembled WGS sequence"/>
</dbReference>
<evidence type="ECO:0000313" key="3">
    <source>
        <dbReference type="EMBL" id="RXK87210.1"/>
    </source>
</evidence>
<dbReference type="InterPro" id="IPR000601">
    <property type="entry name" value="PKD_dom"/>
</dbReference>
<gene>
    <name evidence="3" type="ORF">ESB13_10640</name>
</gene>
<evidence type="ECO:0000259" key="2">
    <source>
        <dbReference type="PROSITE" id="PS50093"/>
    </source>
</evidence>
<dbReference type="CDD" id="cd00146">
    <property type="entry name" value="PKD"/>
    <property type="match status" value="1"/>
</dbReference>
<protein>
    <recommendedName>
        <fullName evidence="2">PKD domain-containing protein</fullName>
    </recommendedName>
</protein>
<dbReference type="Gene3D" id="2.60.40.10">
    <property type="entry name" value="Immunoglobulins"/>
    <property type="match status" value="1"/>
</dbReference>